<feature type="transmembrane region" description="Helical" evidence="1">
    <location>
        <begin position="70"/>
        <end position="100"/>
    </location>
</feature>
<protein>
    <submittedName>
        <fullName evidence="2">Uncharacterized protein</fullName>
    </submittedName>
</protein>
<reference evidence="2 3" key="1">
    <citation type="submission" date="2024-01" db="EMBL/GenBank/DDBJ databases">
        <title>The genomes of 5 underutilized Papilionoideae crops provide insights into root nodulation and disease resistanc.</title>
        <authorList>
            <person name="Jiang F."/>
        </authorList>
    </citation>
    <scope>NUCLEOTIDE SEQUENCE [LARGE SCALE GENOMIC DNA]</scope>
    <source>
        <strain evidence="2">LVBAO_FW01</strain>
        <tissue evidence="2">Leaves</tissue>
    </source>
</reference>
<gene>
    <name evidence="2" type="ORF">VNO77_04373</name>
</gene>
<keyword evidence="1" id="KW-0472">Membrane</keyword>
<accession>A0AAN9N1I0</accession>
<comment type="caution">
    <text evidence="2">The sequence shown here is derived from an EMBL/GenBank/DDBJ whole genome shotgun (WGS) entry which is preliminary data.</text>
</comment>
<keyword evidence="3" id="KW-1185">Reference proteome</keyword>
<name>A0AAN9N1I0_CANGL</name>
<proteinExistence type="predicted"/>
<dbReference type="EMBL" id="JAYMYQ010000001">
    <property type="protein sequence ID" value="KAK7362263.1"/>
    <property type="molecule type" value="Genomic_DNA"/>
</dbReference>
<keyword evidence="1" id="KW-1133">Transmembrane helix</keyword>
<sequence length="108" mass="11838">MPSVFSARIRRASFQNSLGGQMSPISGFETTCLAGVALFVRKRETRFRYVPDYAAVVGTRRAPSLSKHTVVVYAIVVYAIVVIVYTVLACFALVLSLSLFCVSVLPYP</sequence>
<keyword evidence="1" id="KW-0812">Transmembrane</keyword>
<evidence type="ECO:0000313" key="2">
    <source>
        <dbReference type="EMBL" id="KAK7362263.1"/>
    </source>
</evidence>
<evidence type="ECO:0000313" key="3">
    <source>
        <dbReference type="Proteomes" id="UP001367508"/>
    </source>
</evidence>
<organism evidence="2 3">
    <name type="scientific">Canavalia gladiata</name>
    <name type="common">Sword bean</name>
    <name type="synonym">Dolichos gladiatus</name>
    <dbReference type="NCBI Taxonomy" id="3824"/>
    <lineage>
        <taxon>Eukaryota</taxon>
        <taxon>Viridiplantae</taxon>
        <taxon>Streptophyta</taxon>
        <taxon>Embryophyta</taxon>
        <taxon>Tracheophyta</taxon>
        <taxon>Spermatophyta</taxon>
        <taxon>Magnoliopsida</taxon>
        <taxon>eudicotyledons</taxon>
        <taxon>Gunneridae</taxon>
        <taxon>Pentapetalae</taxon>
        <taxon>rosids</taxon>
        <taxon>fabids</taxon>
        <taxon>Fabales</taxon>
        <taxon>Fabaceae</taxon>
        <taxon>Papilionoideae</taxon>
        <taxon>50 kb inversion clade</taxon>
        <taxon>NPAAA clade</taxon>
        <taxon>indigoferoid/millettioid clade</taxon>
        <taxon>Phaseoleae</taxon>
        <taxon>Canavalia</taxon>
    </lineage>
</organism>
<dbReference type="AlphaFoldDB" id="A0AAN9N1I0"/>
<evidence type="ECO:0000256" key="1">
    <source>
        <dbReference type="SAM" id="Phobius"/>
    </source>
</evidence>
<dbReference type="Proteomes" id="UP001367508">
    <property type="component" value="Unassembled WGS sequence"/>
</dbReference>